<keyword evidence="11" id="KW-1185">Reference proteome</keyword>
<evidence type="ECO:0000256" key="4">
    <source>
        <dbReference type="ARBA" id="ARBA00022801"/>
    </source>
</evidence>
<proteinExistence type="inferred from homology"/>
<feature type="non-terminal residue" evidence="10">
    <location>
        <position position="1"/>
    </location>
</feature>
<evidence type="ECO:0000256" key="5">
    <source>
        <dbReference type="ARBA" id="ARBA00022825"/>
    </source>
</evidence>
<dbReference type="InterPro" id="IPR036852">
    <property type="entry name" value="Peptidase_S8/S53_dom_sf"/>
</dbReference>
<dbReference type="Gene3D" id="3.40.50.200">
    <property type="entry name" value="Peptidase S8/S53 domain"/>
    <property type="match status" value="1"/>
</dbReference>
<dbReference type="CDD" id="cd02120">
    <property type="entry name" value="PA_subtilisin_like"/>
    <property type="match status" value="1"/>
</dbReference>
<dbReference type="PANTHER" id="PTHR10795">
    <property type="entry name" value="PROPROTEIN CONVERTASE SUBTILISIN/KEXIN"/>
    <property type="match status" value="1"/>
</dbReference>
<gene>
    <name evidence="10" type="ORF">EJB05_53315</name>
</gene>
<comment type="caution">
    <text evidence="6">Lacks conserved residue(s) required for the propagation of feature annotation.</text>
</comment>
<dbReference type="Proteomes" id="UP000324897">
    <property type="component" value="Unassembled WGS sequence"/>
</dbReference>
<keyword evidence="4" id="KW-0378">Hydrolase</keyword>
<feature type="domain" description="Peptidase S8/S53" evidence="7">
    <location>
        <begin position="89"/>
        <end position="162"/>
    </location>
</feature>
<dbReference type="PROSITE" id="PS00138">
    <property type="entry name" value="SUBTILASE_SER"/>
    <property type="match status" value="1"/>
</dbReference>
<evidence type="ECO:0000259" key="7">
    <source>
        <dbReference type="Pfam" id="PF00082"/>
    </source>
</evidence>
<comment type="similarity">
    <text evidence="1 6">Belongs to the peptidase S8 family.</text>
</comment>
<evidence type="ECO:0000256" key="1">
    <source>
        <dbReference type="ARBA" id="ARBA00011073"/>
    </source>
</evidence>
<reference evidence="10 11" key="1">
    <citation type="journal article" date="2019" name="Sci. Rep.">
        <title>A high-quality genome of Eragrostis curvula grass provides insights into Poaceae evolution and supports new strategies to enhance forage quality.</title>
        <authorList>
            <person name="Carballo J."/>
            <person name="Santos B.A.C.M."/>
            <person name="Zappacosta D."/>
            <person name="Garbus I."/>
            <person name="Selva J.P."/>
            <person name="Gallo C.A."/>
            <person name="Diaz A."/>
            <person name="Albertini E."/>
            <person name="Caccamo M."/>
            <person name="Echenique V."/>
        </authorList>
    </citation>
    <scope>NUCLEOTIDE SEQUENCE [LARGE SCALE GENOMIC DNA]</scope>
    <source>
        <strain evidence="11">cv. Victoria</strain>
        <tissue evidence="10">Leaf</tissue>
    </source>
</reference>
<evidence type="ECO:0000256" key="3">
    <source>
        <dbReference type="ARBA" id="ARBA00022729"/>
    </source>
</evidence>
<protein>
    <recommendedName>
        <fullName evidence="12">Subtilisin-like protease fibronectin type-III domain-containing protein</fullName>
    </recommendedName>
</protein>
<feature type="domain" description="PA" evidence="8">
    <location>
        <begin position="10"/>
        <end position="85"/>
    </location>
</feature>
<sequence length="350" mass="37621">MKANSTSMVSLVSNACNEGDMTPEKILGKIVVCINQVDSQQEIQNAGGSGLVLVDKLHGWSLDGRAAVAFNFPALILSYTAGEKLGAYMASVRGPNLLVPEILKPDIIAPGLNILAATKDSYQLDSGTSMATPHIAGVAALIKKKHPSWTPAMIRSAMMTTGGTIDNMGKRILNDGVTDGRGGTVATPLAAGVGHVRPQLALDPGLVYDAGAWDYLDFLCALNYTTEQLRRFAPDLATSCTQALPGGPAGLNYPSFVVVFDGRGYVRTLTRTVTKVSTEAETYNVTVVAPRHVKVTVTPVTLDFKQQYEKKSYSVEFRSDAGGSGWEFGHIIWENMKHQVRSPVAFMWKN</sequence>
<dbReference type="Gene3D" id="2.60.40.2310">
    <property type="match status" value="1"/>
</dbReference>
<dbReference type="Pfam" id="PF02225">
    <property type="entry name" value="PA"/>
    <property type="match status" value="1"/>
</dbReference>
<evidence type="ECO:0000313" key="10">
    <source>
        <dbReference type="EMBL" id="TVU01276.1"/>
    </source>
</evidence>
<evidence type="ECO:0008006" key="12">
    <source>
        <dbReference type="Google" id="ProtNLM"/>
    </source>
</evidence>
<dbReference type="InterPro" id="IPR000209">
    <property type="entry name" value="Peptidase_S8/S53_dom"/>
</dbReference>
<keyword evidence="2" id="KW-0645">Protease</keyword>
<dbReference type="Pfam" id="PF00082">
    <property type="entry name" value="Peptidase_S8"/>
    <property type="match status" value="1"/>
</dbReference>
<dbReference type="PROSITE" id="PS51892">
    <property type="entry name" value="SUBTILASE"/>
    <property type="match status" value="1"/>
</dbReference>
<dbReference type="GO" id="GO:0004252">
    <property type="term" value="F:serine-type endopeptidase activity"/>
    <property type="evidence" value="ECO:0007669"/>
    <property type="project" value="InterPro"/>
</dbReference>
<dbReference type="InterPro" id="IPR041469">
    <property type="entry name" value="Subtilisin-like_FN3"/>
</dbReference>
<name>A0A5J9SQL5_9POAL</name>
<evidence type="ECO:0000313" key="11">
    <source>
        <dbReference type="Proteomes" id="UP000324897"/>
    </source>
</evidence>
<keyword evidence="5" id="KW-0720">Serine protease</keyword>
<dbReference type="Pfam" id="PF17766">
    <property type="entry name" value="fn3_6"/>
    <property type="match status" value="1"/>
</dbReference>
<organism evidence="10 11">
    <name type="scientific">Eragrostis curvula</name>
    <name type="common">weeping love grass</name>
    <dbReference type="NCBI Taxonomy" id="38414"/>
    <lineage>
        <taxon>Eukaryota</taxon>
        <taxon>Viridiplantae</taxon>
        <taxon>Streptophyta</taxon>
        <taxon>Embryophyta</taxon>
        <taxon>Tracheophyta</taxon>
        <taxon>Spermatophyta</taxon>
        <taxon>Magnoliopsida</taxon>
        <taxon>Liliopsida</taxon>
        <taxon>Poales</taxon>
        <taxon>Poaceae</taxon>
        <taxon>PACMAD clade</taxon>
        <taxon>Chloridoideae</taxon>
        <taxon>Eragrostideae</taxon>
        <taxon>Eragrostidinae</taxon>
        <taxon>Eragrostis</taxon>
    </lineage>
</organism>
<dbReference type="InterPro" id="IPR003137">
    <property type="entry name" value="PA_domain"/>
</dbReference>
<dbReference type="SUPFAM" id="SSF52743">
    <property type="entry name" value="Subtilisin-like"/>
    <property type="match status" value="1"/>
</dbReference>
<dbReference type="OrthoDB" id="688719at2759"/>
<dbReference type="AlphaFoldDB" id="A0A5J9SQL5"/>
<dbReference type="InterPro" id="IPR023828">
    <property type="entry name" value="Peptidase_S8_Ser-AS"/>
</dbReference>
<accession>A0A5J9SQL5</accession>
<evidence type="ECO:0000256" key="6">
    <source>
        <dbReference type="PROSITE-ProRule" id="PRU01240"/>
    </source>
</evidence>
<keyword evidence="3" id="KW-0732">Signal</keyword>
<dbReference type="GO" id="GO:0006508">
    <property type="term" value="P:proteolysis"/>
    <property type="evidence" value="ECO:0007669"/>
    <property type="project" value="UniProtKB-KW"/>
</dbReference>
<feature type="domain" description="Subtilisin-like protease fibronectin type-III" evidence="9">
    <location>
        <begin position="251"/>
        <end position="345"/>
    </location>
</feature>
<evidence type="ECO:0000259" key="9">
    <source>
        <dbReference type="Pfam" id="PF17766"/>
    </source>
</evidence>
<comment type="caution">
    <text evidence="10">The sequence shown here is derived from an EMBL/GenBank/DDBJ whole genome shotgun (WGS) entry which is preliminary data.</text>
</comment>
<dbReference type="InterPro" id="IPR045051">
    <property type="entry name" value="SBT"/>
</dbReference>
<dbReference type="Gramene" id="TVU01276">
    <property type="protein sequence ID" value="TVU01276"/>
    <property type="gene ID" value="EJB05_53315"/>
</dbReference>
<evidence type="ECO:0000259" key="8">
    <source>
        <dbReference type="Pfam" id="PF02225"/>
    </source>
</evidence>
<dbReference type="EMBL" id="RWGY01000469">
    <property type="protein sequence ID" value="TVU01276.1"/>
    <property type="molecule type" value="Genomic_DNA"/>
</dbReference>
<evidence type="ECO:0000256" key="2">
    <source>
        <dbReference type="ARBA" id="ARBA00022670"/>
    </source>
</evidence>